<protein>
    <submittedName>
        <fullName evidence="1">Uncharacterized protein</fullName>
    </submittedName>
</protein>
<reference evidence="1 2" key="1">
    <citation type="submission" date="2023-07" db="EMBL/GenBank/DDBJ databases">
        <title>Genomic Encyclopedia of Type Strains, Phase IV (KMG-IV): sequencing the most valuable type-strain genomes for metagenomic binning, comparative biology and taxonomic classification.</title>
        <authorList>
            <person name="Goeker M."/>
        </authorList>
    </citation>
    <scope>NUCLEOTIDE SEQUENCE [LARGE SCALE GENOMIC DNA]</scope>
    <source>
        <strain evidence="1 2">DSM 3770</strain>
    </source>
</reference>
<dbReference type="EMBL" id="JAUSVY010000006">
    <property type="protein sequence ID" value="MDQ0505954.1"/>
    <property type="molecule type" value="Genomic_DNA"/>
</dbReference>
<name>A0ABU0LFN3_XANAG</name>
<sequence>MTCLRCLKARRAVAAAIKAAVKGSIETAASQARAAGAEIAAKVKDALAKLK</sequence>
<evidence type="ECO:0000313" key="2">
    <source>
        <dbReference type="Proteomes" id="UP001241747"/>
    </source>
</evidence>
<gene>
    <name evidence="1" type="ORF">QOZ94_002758</name>
</gene>
<dbReference type="Proteomes" id="UP001241747">
    <property type="component" value="Unassembled WGS sequence"/>
</dbReference>
<evidence type="ECO:0000313" key="1">
    <source>
        <dbReference type="EMBL" id="MDQ0505954.1"/>
    </source>
</evidence>
<keyword evidence="2" id="KW-1185">Reference proteome</keyword>
<organism evidence="1 2">
    <name type="scientific">Xanthobacter agilis</name>
    <dbReference type="NCBI Taxonomy" id="47492"/>
    <lineage>
        <taxon>Bacteria</taxon>
        <taxon>Pseudomonadati</taxon>
        <taxon>Pseudomonadota</taxon>
        <taxon>Alphaproteobacteria</taxon>
        <taxon>Hyphomicrobiales</taxon>
        <taxon>Xanthobacteraceae</taxon>
        <taxon>Xanthobacter</taxon>
    </lineage>
</organism>
<proteinExistence type="predicted"/>
<accession>A0ABU0LFN3</accession>
<dbReference type="RefSeq" id="WP_237347708.1">
    <property type="nucleotide sequence ID" value="NZ_JABWGX010000048.1"/>
</dbReference>
<comment type="caution">
    <text evidence="1">The sequence shown here is derived from an EMBL/GenBank/DDBJ whole genome shotgun (WGS) entry which is preliminary data.</text>
</comment>